<accession>F4WH70</accession>
<keyword evidence="2" id="KW-1185">Reference proteome</keyword>
<evidence type="ECO:0000313" key="1">
    <source>
        <dbReference type="EMBL" id="EGI66436.1"/>
    </source>
</evidence>
<proteinExistence type="predicted"/>
<sequence length="852" mass="95081">MKESNGGTCAYMCRMCSRVQDRLRKSCGYENPTWSANHGRGLFPRTIKPLHFTSIKHSLGNSITYSLSPCGCLSSQVSAITSHSHKKRIQFLQCLGLLTISAGEETSFAKKTASSATNADDIVLLEVDIKDPVKRSPVSSSGIYGASPSQFVIRHGDDSQELSPEYLAVLRQFTGTEPQAYARPNEPQRRPLYAKQQQALQQAYYNYRKPVVPARPKPQLHSQLIQAEAVAQTQALQPTRGPSGASTYQVESYSSPKLGTFEQELLQLVSANQAQEFNLIPTQPKTGYSQPEYVKPTAAPVPQLSPAQYQQYHIETSPPPRYPPQQQVAATYQSIEQPVQIQYQTQAVDYATKGIESFRPSPQYDYESDGAQLKAHQGQTQAEIEANARAQAQAEAQALAFQKIAQASYQKHHDSALEQIRIDHERYRQQSALEQIQQGEQVSEAGRAHIEGRLEPKDPEAAYRAKLKAQAAAEAAEARRLQAAAEQKAHTDAVRQVEAQQQAHVRAQEKAHIDALNFERNQLRAQAQAQALAEAQALALYKVYQQSRAKANTEILAAAKAQAESKKVDPDGTPVVQYLLPNSQKLPTLNNYFTNDDVNKYQASGSTYATRSVIKPDDSSETTVQEQAYVQPVINQPRQVHKLKVPPTQSSVYVSQSGLLKKSPVKSLTIEEIIDQDQLNSPQVVRVPSPKDQQPLTQEELSVLINSGYTVTPIPQTTKPTQQSYVPENASAVYYLKKQRSAVRPEYVTYEEVRSQRPRKNTPILKQDDANASEKVTYLVPLEPSFGTRQPSLKNPFLECQRFVSLAVYFIRARSSLILSITKRWHSKYQAAPRPDEVNCKAHETLAFQEWI</sequence>
<organism evidence="2">
    <name type="scientific">Acromyrmex echinatior</name>
    <name type="common">Panamanian leafcutter ant</name>
    <name type="synonym">Acromyrmex octospinosus echinatior</name>
    <dbReference type="NCBI Taxonomy" id="103372"/>
    <lineage>
        <taxon>Eukaryota</taxon>
        <taxon>Metazoa</taxon>
        <taxon>Ecdysozoa</taxon>
        <taxon>Arthropoda</taxon>
        <taxon>Hexapoda</taxon>
        <taxon>Insecta</taxon>
        <taxon>Pterygota</taxon>
        <taxon>Neoptera</taxon>
        <taxon>Endopterygota</taxon>
        <taxon>Hymenoptera</taxon>
        <taxon>Apocrita</taxon>
        <taxon>Aculeata</taxon>
        <taxon>Formicoidea</taxon>
        <taxon>Formicidae</taxon>
        <taxon>Myrmicinae</taxon>
        <taxon>Acromyrmex</taxon>
    </lineage>
</organism>
<name>F4WH70_ACREC</name>
<dbReference type="eggNOG" id="ENOG502T9HW">
    <property type="taxonomic scope" value="Eukaryota"/>
</dbReference>
<protein>
    <submittedName>
        <fullName evidence="1">Uncharacterized protein</fullName>
    </submittedName>
</protein>
<reference evidence="1" key="1">
    <citation type="submission" date="2011-02" db="EMBL/GenBank/DDBJ databases">
        <title>The genome of the leaf-cutting ant Acromyrmex echinatior suggests key adaptations to social evolution and fungus farming.</title>
        <authorList>
            <person name="Nygaard S."/>
            <person name="Zhang G."/>
        </authorList>
    </citation>
    <scope>NUCLEOTIDE SEQUENCE</scope>
</reference>
<dbReference type="Proteomes" id="UP000007755">
    <property type="component" value="Unassembled WGS sequence"/>
</dbReference>
<gene>
    <name evidence="1" type="ORF">G5I_05027</name>
</gene>
<dbReference type="OrthoDB" id="7695948at2759"/>
<dbReference type="STRING" id="103372.F4WH70"/>
<dbReference type="AlphaFoldDB" id="F4WH70"/>
<dbReference type="InParanoid" id="F4WH70"/>
<evidence type="ECO:0000313" key="2">
    <source>
        <dbReference type="Proteomes" id="UP000007755"/>
    </source>
</evidence>
<dbReference type="EMBL" id="GL888153">
    <property type="protein sequence ID" value="EGI66436.1"/>
    <property type="molecule type" value="Genomic_DNA"/>
</dbReference>